<comment type="caution">
    <text evidence="4">The sequence shown here is derived from an EMBL/GenBank/DDBJ whole genome shotgun (WGS) entry which is preliminary data.</text>
</comment>
<dbReference type="GO" id="GO:0008236">
    <property type="term" value="F:serine-type peptidase activity"/>
    <property type="evidence" value="ECO:0007669"/>
    <property type="project" value="InterPro"/>
</dbReference>
<protein>
    <recommendedName>
        <fullName evidence="6">Peptidase S41</fullName>
    </recommendedName>
</protein>
<accession>A0A839ALB2</accession>
<dbReference type="SUPFAM" id="SSF52096">
    <property type="entry name" value="ClpP/crotonase"/>
    <property type="match status" value="1"/>
</dbReference>
<evidence type="ECO:0000259" key="3">
    <source>
        <dbReference type="Pfam" id="PF18294"/>
    </source>
</evidence>
<dbReference type="EMBL" id="JACGLS010000001">
    <property type="protein sequence ID" value="MBA6155176.1"/>
    <property type="molecule type" value="Genomic_DNA"/>
</dbReference>
<feature type="domain" description="Peptidase S41 N-terminal" evidence="3">
    <location>
        <begin position="30"/>
        <end position="85"/>
    </location>
</feature>
<dbReference type="PROSITE" id="PS51257">
    <property type="entry name" value="PROKAR_LIPOPROTEIN"/>
    <property type="match status" value="1"/>
</dbReference>
<dbReference type="InterPro" id="IPR029045">
    <property type="entry name" value="ClpP/crotonase-like_dom_sf"/>
</dbReference>
<dbReference type="Pfam" id="PF03572">
    <property type="entry name" value="Peptidase_S41"/>
    <property type="match status" value="1"/>
</dbReference>
<evidence type="ECO:0000313" key="5">
    <source>
        <dbReference type="Proteomes" id="UP000563906"/>
    </source>
</evidence>
<evidence type="ECO:0008006" key="6">
    <source>
        <dbReference type="Google" id="ProtNLM"/>
    </source>
</evidence>
<dbReference type="PANTHER" id="PTHR32060:SF22">
    <property type="entry name" value="CARBOXYL-TERMINAL-PROCESSING PEPTIDASE 3, CHLOROPLASTIC"/>
    <property type="match status" value="1"/>
</dbReference>
<dbReference type="InterPro" id="IPR036034">
    <property type="entry name" value="PDZ_sf"/>
</dbReference>
<proteinExistence type="predicted"/>
<dbReference type="Gene3D" id="3.30.750.170">
    <property type="match status" value="1"/>
</dbReference>
<dbReference type="InterPro" id="IPR041613">
    <property type="entry name" value="Pept_S41_N"/>
</dbReference>
<evidence type="ECO:0000259" key="2">
    <source>
        <dbReference type="Pfam" id="PF03572"/>
    </source>
</evidence>
<dbReference type="Pfam" id="PF18294">
    <property type="entry name" value="Pept_S41_N"/>
    <property type="match status" value="1"/>
</dbReference>
<gene>
    <name evidence="4" type="ORF">H3Z83_01375</name>
</gene>
<organism evidence="4 5">
    <name type="scientific">Tenacibaculum pelagium</name>
    <dbReference type="NCBI Taxonomy" id="2759527"/>
    <lineage>
        <taxon>Bacteria</taxon>
        <taxon>Pseudomonadati</taxon>
        <taxon>Bacteroidota</taxon>
        <taxon>Flavobacteriia</taxon>
        <taxon>Flavobacteriales</taxon>
        <taxon>Flavobacteriaceae</taxon>
        <taxon>Tenacibaculum</taxon>
    </lineage>
</organism>
<reference evidence="4 5" key="1">
    <citation type="submission" date="2020-07" db="EMBL/GenBank/DDBJ databases">
        <title>Bacterium isolated from marine sediment.</title>
        <authorList>
            <person name="Shang D."/>
            <person name="Du Z.-J."/>
        </authorList>
    </citation>
    <scope>NUCLEOTIDE SEQUENCE [LARGE SCALE GENOMIC DNA]</scope>
    <source>
        <strain evidence="4 5">S7007</strain>
    </source>
</reference>
<dbReference type="InterPro" id="IPR005151">
    <property type="entry name" value="Tail-specific_protease"/>
</dbReference>
<name>A0A839ALB2_9FLAO</name>
<evidence type="ECO:0000256" key="1">
    <source>
        <dbReference type="SAM" id="SignalP"/>
    </source>
</evidence>
<evidence type="ECO:0000313" key="4">
    <source>
        <dbReference type="EMBL" id="MBA6155176.1"/>
    </source>
</evidence>
<dbReference type="PANTHER" id="PTHR32060">
    <property type="entry name" value="TAIL-SPECIFIC PROTEASE"/>
    <property type="match status" value="1"/>
</dbReference>
<sequence length="483" mass="54315">MKLFKTTLILFFSILIISCSSKDDTPANIEVQDFVWKGLNAYYLWQDQIPDLSDRRFNNDQELYSYLSGFNDPNNLFNSLLVANDTLSRLVDDLNTITTPVIRNSTTNGLEFGIIAEPGNVDNVIGYVTHILPNSDASTKNIARGEFFYAVDNTQLTRGNFESLLINGSNNFTLNMADFNGVTITPNAKNVALEKLNHDYSPIFMESVINNGANNIAYLMYNNDFSTNYLNDLNNTFLNFKNQSVNQLVLDLRYNIGGGSFAKNITKIGSMITGQFKDEVFIREQWNSKAQPWFEANQPDSLLTKFTDKLTPTTLINSLNLTDVYIILNGNNFRGSSAIELLVNSLKSHINVHVIGNNTAGQNKGLITLYNSEDYNFLNKNNNHTFALQPVALTYFNKDNQTYNDGITVNMSLCQNEDALNLGILGDNTDPILNRVLNYITTGSVGANPTCNVNNFEYLYNSIRPQRENDRGVFIEQILPNTH</sequence>
<dbReference type="GO" id="GO:0006508">
    <property type="term" value="P:proteolysis"/>
    <property type="evidence" value="ECO:0007669"/>
    <property type="project" value="InterPro"/>
</dbReference>
<dbReference type="Gene3D" id="3.90.226.10">
    <property type="entry name" value="2-enoyl-CoA Hydratase, Chain A, domain 1"/>
    <property type="match status" value="1"/>
</dbReference>
<feature type="domain" description="Tail specific protease" evidence="2">
    <location>
        <begin position="216"/>
        <end position="364"/>
    </location>
</feature>
<feature type="chain" id="PRO_5033041306" description="Peptidase S41" evidence="1">
    <location>
        <begin position="23"/>
        <end position="483"/>
    </location>
</feature>
<dbReference type="GO" id="GO:0004175">
    <property type="term" value="F:endopeptidase activity"/>
    <property type="evidence" value="ECO:0007669"/>
    <property type="project" value="TreeGrafter"/>
</dbReference>
<keyword evidence="1" id="KW-0732">Signal</keyword>
<dbReference type="AlphaFoldDB" id="A0A839ALB2"/>
<dbReference type="Proteomes" id="UP000563906">
    <property type="component" value="Unassembled WGS sequence"/>
</dbReference>
<feature type="signal peptide" evidence="1">
    <location>
        <begin position="1"/>
        <end position="22"/>
    </location>
</feature>
<dbReference type="RefSeq" id="WP_182123689.1">
    <property type="nucleotide sequence ID" value="NZ_JACGLS010000001.1"/>
</dbReference>
<keyword evidence="5" id="KW-1185">Reference proteome</keyword>
<dbReference type="Gene3D" id="2.30.42.10">
    <property type="match status" value="1"/>
</dbReference>